<evidence type="ECO:0000256" key="2">
    <source>
        <dbReference type="ARBA" id="ARBA00022679"/>
    </source>
</evidence>
<dbReference type="Pfam" id="PF03942">
    <property type="entry name" value="DTW"/>
    <property type="match status" value="1"/>
</dbReference>
<dbReference type="PANTHER" id="PTHR21392:SF0">
    <property type="entry name" value="TRNA-URIDINE AMINOCARBOXYPROPYLTRANSFERASE 2"/>
    <property type="match status" value="1"/>
</dbReference>
<dbReference type="PANTHER" id="PTHR21392">
    <property type="entry name" value="TRNA-URIDINE AMINOCARBOXYPROPYLTRANSFERASE 2"/>
    <property type="match status" value="1"/>
</dbReference>
<dbReference type="EC" id="2.5.1.25" evidence="1"/>
<gene>
    <name evidence="9" type="primary">LOC107274403</name>
</gene>
<dbReference type="RefSeq" id="XP_024947441.1">
    <property type="nucleotide sequence ID" value="XM_025091673.1"/>
</dbReference>
<evidence type="ECO:0000256" key="1">
    <source>
        <dbReference type="ARBA" id="ARBA00012386"/>
    </source>
</evidence>
<evidence type="ECO:0000256" key="5">
    <source>
        <dbReference type="ARBA" id="ARBA00034489"/>
    </source>
</evidence>
<evidence type="ECO:0000313" key="9">
    <source>
        <dbReference type="RefSeq" id="XP_024947441.1"/>
    </source>
</evidence>
<comment type="catalytic activity">
    <reaction evidence="6">
        <text>a uridine in tRNA + S-adenosyl-L-methionine = a 3-[(3S)-3-amino-3-carboxypropyl]uridine in tRNA + S-methyl-5'-thioadenosine + H(+)</text>
        <dbReference type="Rhea" id="RHEA:62432"/>
        <dbReference type="Rhea" id="RHEA-COMP:13339"/>
        <dbReference type="Rhea" id="RHEA-COMP:16092"/>
        <dbReference type="ChEBI" id="CHEBI:15378"/>
        <dbReference type="ChEBI" id="CHEBI:17509"/>
        <dbReference type="ChEBI" id="CHEBI:59789"/>
        <dbReference type="ChEBI" id="CHEBI:65315"/>
        <dbReference type="ChEBI" id="CHEBI:82930"/>
        <dbReference type="EC" id="2.5.1.25"/>
    </reaction>
</comment>
<organism evidence="8 9">
    <name type="scientific">Cephus cinctus</name>
    <name type="common">Wheat stem sawfly</name>
    <dbReference type="NCBI Taxonomy" id="211228"/>
    <lineage>
        <taxon>Eukaryota</taxon>
        <taxon>Metazoa</taxon>
        <taxon>Ecdysozoa</taxon>
        <taxon>Arthropoda</taxon>
        <taxon>Hexapoda</taxon>
        <taxon>Insecta</taxon>
        <taxon>Pterygota</taxon>
        <taxon>Neoptera</taxon>
        <taxon>Endopterygota</taxon>
        <taxon>Hymenoptera</taxon>
        <taxon>Cephoidea</taxon>
        <taxon>Cephidae</taxon>
        <taxon>Cephus</taxon>
    </lineage>
</organism>
<evidence type="ECO:0000313" key="8">
    <source>
        <dbReference type="Proteomes" id="UP000694920"/>
    </source>
</evidence>
<evidence type="ECO:0000256" key="4">
    <source>
        <dbReference type="ARBA" id="ARBA00022694"/>
    </source>
</evidence>
<dbReference type="InterPro" id="IPR039262">
    <property type="entry name" value="DTWD2/TAPT"/>
</dbReference>
<dbReference type="CTD" id="285605"/>
<dbReference type="GeneID" id="107274403"/>
<protein>
    <recommendedName>
        <fullName evidence="1">tRNA-uridine aminocarboxypropyltransferase</fullName>
        <ecNumber evidence="1">2.5.1.25</ecNumber>
    </recommendedName>
</protein>
<comment type="similarity">
    <text evidence="5">Belongs to the TDD superfamily. DTWD2 family.</text>
</comment>
<proteinExistence type="inferred from homology"/>
<sequence>MTRFGTVNWSKIYLYSFSRKFYKYIMTNEDIVWEELSGLPADPPDMRDKCIQCRRPVAVCWCPGLPKNPLNPASRLIILQHPAEVKRCLRTAPMLTLALEHGKCLTFRYRIKNIALSGSKLIYFFRGKKFPLPKHEGLTEILKDENTVLLYPSPGAIALDELTPVGTNAQKPYNLVLLDGTWPQAKAIYHSSPALYFLRACKLVGVSTSEYVIRTQPTEGCLSTLETGALALSILERTPRIKEEMLGPLHYLCRFQLENGAVTHQSKEFLIKQKSYPKLIGKRLAKQLRVLSEEP</sequence>
<dbReference type="InterPro" id="IPR005636">
    <property type="entry name" value="DTW"/>
</dbReference>
<feature type="domain" description="DTW" evidence="7">
    <location>
        <begin position="46"/>
        <end position="261"/>
    </location>
</feature>
<dbReference type="SMART" id="SM01144">
    <property type="entry name" value="DTW"/>
    <property type="match status" value="1"/>
</dbReference>
<reference evidence="9" key="1">
    <citation type="submission" date="2025-08" db="UniProtKB">
        <authorList>
            <consortium name="RefSeq"/>
        </authorList>
    </citation>
    <scope>IDENTIFICATION</scope>
</reference>
<evidence type="ECO:0000256" key="3">
    <source>
        <dbReference type="ARBA" id="ARBA00022691"/>
    </source>
</evidence>
<keyword evidence="2" id="KW-0808">Transferase</keyword>
<evidence type="ECO:0000256" key="6">
    <source>
        <dbReference type="ARBA" id="ARBA00048718"/>
    </source>
</evidence>
<keyword evidence="3" id="KW-0949">S-adenosyl-L-methionine</keyword>
<name>A0AAJ7RUK9_CEPCN</name>
<evidence type="ECO:0000259" key="7">
    <source>
        <dbReference type="SMART" id="SM01144"/>
    </source>
</evidence>
<accession>A0AAJ7RUK9</accession>
<dbReference type="GO" id="GO:0008033">
    <property type="term" value="P:tRNA processing"/>
    <property type="evidence" value="ECO:0007669"/>
    <property type="project" value="UniProtKB-KW"/>
</dbReference>
<keyword evidence="8" id="KW-1185">Reference proteome</keyword>
<dbReference type="AlphaFoldDB" id="A0AAJ7RUK9"/>
<dbReference type="Proteomes" id="UP000694920">
    <property type="component" value="Unplaced"/>
</dbReference>
<keyword evidence="4" id="KW-0819">tRNA processing</keyword>
<dbReference type="GO" id="GO:0016432">
    <property type="term" value="F:tRNA-uridine aminocarboxypropyltransferase activity"/>
    <property type="evidence" value="ECO:0007669"/>
    <property type="project" value="UniProtKB-EC"/>
</dbReference>